<sequence length="80" mass="9426">MYHCKERRRSESDSVRRNGYEPIAQFDSSQIPPDYLVHEAHDGRLISDSYEIEWPKRPQFGQYAEESSVVKNLISKLLKI</sequence>
<accession>A0A0N4TAG1</accession>
<reference evidence="2 3" key="2">
    <citation type="submission" date="2018-11" db="EMBL/GenBank/DDBJ databases">
        <authorList>
            <consortium name="Pathogen Informatics"/>
        </authorList>
    </citation>
    <scope>NUCLEOTIDE SEQUENCE [LARGE SCALE GENOMIC DNA]</scope>
</reference>
<proteinExistence type="predicted"/>
<feature type="compositionally biased region" description="Basic and acidic residues" evidence="1">
    <location>
        <begin position="8"/>
        <end position="19"/>
    </location>
</feature>
<evidence type="ECO:0000313" key="3">
    <source>
        <dbReference type="Proteomes" id="UP000278627"/>
    </source>
</evidence>
<dbReference type="Proteomes" id="UP000278627">
    <property type="component" value="Unassembled WGS sequence"/>
</dbReference>
<dbReference type="AlphaFoldDB" id="A0A0N4TAG1"/>
<dbReference type="WBParaSite" id="BPAG_0000519801-mRNA-1">
    <property type="protein sequence ID" value="BPAG_0000519801-mRNA-1"/>
    <property type="gene ID" value="BPAG_0000519801"/>
</dbReference>
<evidence type="ECO:0000313" key="2">
    <source>
        <dbReference type="EMBL" id="VDN86348.1"/>
    </source>
</evidence>
<keyword evidence="3" id="KW-1185">Reference proteome</keyword>
<feature type="region of interest" description="Disordered" evidence="1">
    <location>
        <begin position="1"/>
        <end position="26"/>
    </location>
</feature>
<protein>
    <submittedName>
        <fullName evidence="2 4">Uncharacterized protein</fullName>
    </submittedName>
</protein>
<reference evidence="4" key="1">
    <citation type="submission" date="2017-02" db="UniProtKB">
        <authorList>
            <consortium name="WormBaseParasite"/>
        </authorList>
    </citation>
    <scope>IDENTIFICATION</scope>
</reference>
<dbReference type="EMBL" id="UZAD01003304">
    <property type="protein sequence ID" value="VDN86348.1"/>
    <property type="molecule type" value="Genomic_DNA"/>
</dbReference>
<evidence type="ECO:0000313" key="4">
    <source>
        <dbReference type="WBParaSite" id="BPAG_0000519801-mRNA-1"/>
    </source>
</evidence>
<organism evidence="4">
    <name type="scientific">Brugia pahangi</name>
    <name type="common">Filarial nematode worm</name>
    <dbReference type="NCBI Taxonomy" id="6280"/>
    <lineage>
        <taxon>Eukaryota</taxon>
        <taxon>Metazoa</taxon>
        <taxon>Ecdysozoa</taxon>
        <taxon>Nematoda</taxon>
        <taxon>Chromadorea</taxon>
        <taxon>Rhabditida</taxon>
        <taxon>Spirurina</taxon>
        <taxon>Spiruromorpha</taxon>
        <taxon>Filarioidea</taxon>
        <taxon>Onchocercidae</taxon>
        <taxon>Brugia</taxon>
    </lineage>
</organism>
<evidence type="ECO:0000256" key="1">
    <source>
        <dbReference type="SAM" id="MobiDB-lite"/>
    </source>
</evidence>
<name>A0A0N4TAG1_BRUPA</name>
<gene>
    <name evidence="2" type="ORF">BPAG_LOCUS5162</name>
</gene>